<dbReference type="AlphaFoldDB" id="A0A5K7ZY55"/>
<evidence type="ECO:0000259" key="1">
    <source>
        <dbReference type="Pfam" id="PF00561"/>
    </source>
</evidence>
<organism evidence="2 3">
    <name type="scientific">Desulfosarcina ovata subsp. sediminis</name>
    <dbReference type="NCBI Taxonomy" id="885957"/>
    <lineage>
        <taxon>Bacteria</taxon>
        <taxon>Pseudomonadati</taxon>
        <taxon>Thermodesulfobacteriota</taxon>
        <taxon>Desulfobacteria</taxon>
        <taxon>Desulfobacterales</taxon>
        <taxon>Desulfosarcinaceae</taxon>
        <taxon>Desulfosarcina</taxon>
    </lineage>
</organism>
<protein>
    <submittedName>
        <fullName evidence="2">Oxidoreductase</fullName>
    </submittedName>
</protein>
<name>A0A5K7ZY55_9BACT</name>
<gene>
    <name evidence="2" type="ORF">DSCO28_56520</name>
</gene>
<dbReference type="EMBL" id="AP021876">
    <property type="protein sequence ID" value="BBO85086.1"/>
    <property type="molecule type" value="Genomic_DNA"/>
</dbReference>
<dbReference type="SUPFAM" id="SSF53474">
    <property type="entry name" value="alpha/beta-Hydrolases"/>
    <property type="match status" value="1"/>
</dbReference>
<dbReference type="Gene3D" id="3.40.50.1820">
    <property type="entry name" value="alpha/beta hydrolase"/>
    <property type="match status" value="1"/>
</dbReference>
<dbReference type="InterPro" id="IPR050266">
    <property type="entry name" value="AB_hydrolase_sf"/>
</dbReference>
<dbReference type="PANTHER" id="PTHR43798">
    <property type="entry name" value="MONOACYLGLYCEROL LIPASE"/>
    <property type="match status" value="1"/>
</dbReference>
<proteinExistence type="predicted"/>
<dbReference type="InterPro" id="IPR029058">
    <property type="entry name" value="AB_hydrolase_fold"/>
</dbReference>
<dbReference type="InterPro" id="IPR000073">
    <property type="entry name" value="AB_hydrolase_1"/>
</dbReference>
<dbReference type="PRINTS" id="PR00111">
    <property type="entry name" value="ABHYDROLASE"/>
</dbReference>
<evidence type="ECO:0000313" key="2">
    <source>
        <dbReference type="EMBL" id="BBO85086.1"/>
    </source>
</evidence>
<feature type="domain" description="AB hydrolase-1" evidence="1">
    <location>
        <begin position="28"/>
        <end position="224"/>
    </location>
</feature>
<dbReference type="Proteomes" id="UP000425960">
    <property type="component" value="Chromosome"/>
</dbReference>
<sequence>MAQQMILRGFVNTPKGQIHYAEAGQGEPVLLLHQTPRSWTEYREVLPILGQRYRAIAMDTVGFGDSYRTSEKASIEHYAAGVIDFLDAMEIKRTSLVGHHTGGAIAVELAATWPQRVNKLILSSCPYTDEEDREIRKTRPPIDDVAFSPDGSHLIELWNKRRAFYPQDRPDLIASFVLDALTVLDRIEEGHNAVNRYKMEEKTRLITAPTLIMTGTEDPASYPRMEPLSKAIRGSVSVEVKGGMVPMPEQMPEIFSQCVIDFLG</sequence>
<accession>A0A5K7ZY55</accession>
<reference evidence="2 3" key="1">
    <citation type="submission" date="2019-11" db="EMBL/GenBank/DDBJ databases">
        <title>Comparative genomics of hydrocarbon-degrading Desulfosarcina strains.</title>
        <authorList>
            <person name="Watanabe M."/>
            <person name="Kojima H."/>
            <person name="Fukui M."/>
        </authorList>
    </citation>
    <scope>NUCLEOTIDE SEQUENCE [LARGE SCALE GENOMIC DNA]</scope>
    <source>
        <strain evidence="2 3">28bB2T</strain>
    </source>
</reference>
<dbReference type="Pfam" id="PF00561">
    <property type="entry name" value="Abhydrolase_1"/>
    <property type="match status" value="1"/>
</dbReference>
<dbReference type="KEGG" id="dov:DSCO28_56520"/>
<evidence type="ECO:0000313" key="3">
    <source>
        <dbReference type="Proteomes" id="UP000425960"/>
    </source>
</evidence>